<feature type="compositionally biased region" description="Basic residues" evidence="2">
    <location>
        <begin position="12"/>
        <end position="22"/>
    </location>
</feature>
<feature type="domain" description="Core Histone H2A/H2B/H3" evidence="3">
    <location>
        <begin position="10"/>
        <end position="91"/>
    </location>
</feature>
<protein>
    <submittedName>
        <fullName evidence="5">Histone H2A/H2B/H3 domain-containing protein</fullName>
    </submittedName>
</protein>
<dbReference type="GO" id="GO:0046982">
    <property type="term" value="F:protein heterodimerization activity"/>
    <property type="evidence" value="ECO:0007669"/>
    <property type="project" value="InterPro"/>
</dbReference>
<dbReference type="SUPFAM" id="SSF47113">
    <property type="entry name" value="Histone-fold"/>
    <property type="match status" value="1"/>
</dbReference>
<dbReference type="PANTHER" id="PTHR23428">
    <property type="entry name" value="HISTONE H2B"/>
    <property type="match status" value="1"/>
</dbReference>
<dbReference type="InterPro" id="IPR007125">
    <property type="entry name" value="H2A/H2B/H3"/>
</dbReference>
<sequence length="117" mass="12988">MAPKPTTSSSKSIKKKKSKGRKTKETLFKIYIYRVLKQCHPDISISSMAMSCMNSFVKDIFERLAFEAARVAKYNGKKTLSAKEIQTATRLLLPGDISSHAVNEGTKAITAFNNANE</sequence>
<dbReference type="Proteomes" id="UP000887578">
    <property type="component" value="Unplaced"/>
</dbReference>
<evidence type="ECO:0000259" key="3">
    <source>
        <dbReference type="Pfam" id="PF00125"/>
    </source>
</evidence>
<organism evidence="4 5">
    <name type="scientific">Panagrolaimus davidi</name>
    <dbReference type="NCBI Taxonomy" id="227884"/>
    <lineage>
        <taxon>Eukaryota</taxon>
        <taxon>Metazoa</taxon>
        <taxon>Ecdysozoa</taxon>
        <taxon>Nematoda</taxon>
        <taxon>Chromadorea</taxon>
        <taxon>Rhabditida</taxon>
        <taxon>Tylenchina</taxon>
        <taxon>Panagrolaimomorpha</taxon>
        <taxon>Panagrolaimoidea</taxon>
        <taxon>Panagrolaimidae</taxon>
        <taxon>Panagrolaimus</taxon>
    </lineage>
</organism>
<dbReference type="GO" id="GO:0005634">
    <property type="term" value="C:nucleus"/>
    <property type="evidence" value="ECO:0007669"/>
    <property type="project" value="UniProtKB-ARBA"/>
</dbReference>
<accession>A0A914Q2B7</accession>
<comment type="similarity">
    <text evidence="1">Belongs to the histone H2B family.</text>
</comment>
<evidence type="ECO:0000256" key="1">
    <source>
        <dbReference type="ARBA" id="ARBA00006846"/>
    </source>
</evidence>
<dbReference type="InterPro" id="IPR009072">
    <property type="entry name" value="Histone-fold"/>
</dbReference>
<dbReference type="PRINTS" id="PR00621">
    <property type="entry name" value="HISTONEH2B"/>
</dbReference>
<dbReference type="InterPro" id="IPR000558">
    <property type="entry name" value="Histone_H2B"/>
</dbReference>
<dbReference type="GO" id="GO:0003677">
    <property type="term" value="F:DNA binding"/>
    <property type="evidence" value="ECO:0007669"/>
    <property type="project" value="InterPro"/>
</dbReference>
<evidence type="ECO:0000313" key="5">
    <source>
        <dbReference type="WBParaSite" id="PDA_v2.g25324.t1"/>
    </source>
</evidence>
<dbReference type="GO" id="GO:0030527">
    <property type="term" value="F:structural constituent of chromatin"/>
    <property type="evidence" value="ECO:0007669"/>
    <property type="project" value="InterPro"/>
</dbReference>
<dbReference type="WBParaSite" id="PDA_v2.g25324.t1">
    <property type="protein sequence ID" value="PDA_v2.g25324.t1"/>
    <property type="gene ID" value="PDA_v2.g25324"/>
</dbReference>
<dbReference type="GO" id="GO:0000786">
    <property type="term" value="C:nucleosome"/>
    <property type="evidence" value="ECO:0007669"/>
    <property type="project" value="InterPro"/>
</dbReference>
<dbReference type="SMART" id="SM00427">
    <property type="entry name" value="H2B"/>
    <property type="match status" value="1"/>
</dbReference>
<dbReference type="CDD" id="cd22910">
    <property type="entry name" value="HFD_H2B"/>
    <property type="match status" value="1"/>
</dbReference>
<evidence type="ECO:0000256" key="2">
    <source>
        <dbReference type="SAM" id="MobiDB-lite"/>
    </source>
</evidence>
<keyword evidence="4" id="KW-1185">Reference proteome</keyword>
<evidence type="ECO:0000313" key="4">
    <source>
        <dbReference type="Proteomes" id="UP000887578"/>
    </source>
</evidence>
<reference evidence="5" key="1">
    <citation type="submission" date="2022-11" db="UniProtKB">
        <authorList>
            <consortium name="WormBaseParasite"/>
        </authorList>
    </citation>
    <scope>IDENTIFICATION</scope>
</reference>
<dbReference type="AlphaFoldDB" id="A0A914Q2B7"/>
<dbReference type="Gene3D" id="1.10.20.10">
    <property type="entry name" value="Histone, subunit A"/>
    <property type="match status" value="1"/>
</dbReference>
<dbReference type="FunFam" id="1.10.20.10:FF:000043">
    <property type="entry name" value="Histone H2B"/>
    <property type="match status" value="1"/>
</dbReference>
<proteinExistence type="inferred from homology"/>
<dbReference type="Pfam" id="PF00125">
    <property type="entry name" value="Histone"/>
    <property type="match status" value="1"/>
</dbReference>
<feature type="region of interest" description="Disordered" evidence="2">
    <location>
        <begin position="1"/>
        <end position="22"/>
    </location>
</feature>
<feature type="compositionally biased region" description="Low complexity" evidence="2">
    <location>
        <begin position="1"/>
        <end position="11"/>
    </location>
</feature>
<name>A0A914Q2B7_9BILA</name>